<gene>
    <name evidence="1" type="ORF">BB347_07190</name>
</gene>
<name>A0A1P8RCQ2_9EURY</name>
<dbReference type="AlphaFoldDB" id="A0A1P8RCQ2"/>
<evidence type="ECO:0000313" key="1">
    <source>
        <dbReference type="EMBL" id="APX96416.1"/>
    </source>
</evidence>
<reference evidence="1 2" key="1">
    <citation type="submission" date="2017-01" db="EMBL/GenBank/DDBJ databases">
        <title>Complete genome sequence of Haloterrigena daqingensis type strain (JX313T).</title>
        <authorList>
            <person name="Shuang W."/>
        </authorList>
    </citation>
    <scope>NUCLEOTIDE SEQUENCE [LARGE SCALE GENOMIC DNA]</scope>
    <source>
        <strain evidence="1 2">JX313</strain>
    </source>
</reference>
<dbReference type="KEGG" id="hda:BB347_07190"/>
<proteinExistence type="predicted"/>
<accession>A0A1P8RCQ2</accession>
<sequence length="77" mass="8608">MNRLENDTRHLYTPICPGSSVFFQRIGFRSIDSPTPSLLPKADGPSVATDRFDDWFEWMAPGTPLLESSGELVADSY</sequence>
<organism evidence="1 2">
    <name type="scientific">Natronorubrum daqingense</name>
    <dbReference type="NCBI Taxonomy" id="588898"/>
    <lineage>
        <taxon>Archaea</taxon>
        <taxon>Methanobacteriati</taxon>
        <taxon>Methanobacteriota</taxon>
        <taxon>Stenosarchaea group</taxon>
        <taxon>Halobacteria</taxon>
        <taxon>Halobacteriales</taxon>
        <taxon>Natrialbaceae</taxon>
        <taxon>Natronorubrum</taxon>
    </lineage>
</organism>
<dbReference type="Proteomes" id="UP000187321">
    <property type="component" value="Chromosome"/>
</dbReference>
<evidence type="ECO:0000313" key="2">
    <source>
        <dbReference type="Proteomes" id="UP000187321"/>
    </source>
</evidence>
<protein>
    <submittedName>
        <fullName evidence="1">Uncharacterized protein</fullName>
    </submittedName>
</protein>
<dbReference type="EMBL" id="CP019327">
    <property type="protein sequence ID" value="APX96416.1"/>
    <property type="molecule type" value="Genomic_DNA"/>
</dbReference>